<dbReference type="HOGENOM" id="CLU_3198993_0_0_7"/>
<sequence>MSCLWHKQGCGGALAYLPVPSSPHTKKGPAVYVPQGLCRYREKAT</sequence>
<gene>
    <name evidence="1" type="ORF">DESPIG_02626</name>
</gene>
<reference evidence="1 2" key="2">
    <citation type="submission" date="2008-10" db="EMBL/GenBank/DDBJ databases">
        <authorList>
            <person name="Fulton L."/>
            <person name="Clifton S."/>
            <person name="Fulton B."/>
            <person name="Xu J."/>
            <person name="Minx P."/>
            <person name="Pepin K.H."/>
            <person name="Johnson M."/>
            <person name="Bhonagiri V."/>
            <person name="Nash W.E."/>
            <person name="Mardis E.R."/>
            <person name="Wilson R.K."/>
        </authorList>
    </citation>
    <scope>NUCLEOTIDE SEQUENCE [LARGE SCALE GENOMIC DNA]</scope>
    <source>
        <strain evidence="1 2">ATCC 29098</strain>
    </source>
</reference>
<organism evidence="1 2">
    <name type="scientific">Desulfovibrio piger ATCC 29098</name>
    <dbReference type="NCBI Taxonomy" id="411464"/>
    <lineage>
        <taxon>Bacteria</taxon>
        <taxon>Pseudomonadati</taxon>
        <taxon>Thermodesulfobacteriota</taxon>
        <taxon>Desulfovibrionia</taxon>
        <taxon>Desulfovibrionales</taxon>
        <taxon>Desulfovibrionaceae</taxon>
        <taxon>Desulfovibrio</taxon>
    </lineage>
</organism>
<evidence type="ECO:0000313" key="1">
    <source>
        <dbReference type="EMBL" id="EEB32448.1"/>
    </source>
</evidence>
<dbReference type="EMBL" id="ABXU01000076">
    <property type="protein sequence ID" value="EEB32448.1"/>
    <property type="molecule type" value="Genomic_DNA"/>
</dbReference>
<dbReference type="AlphaFoldDB" id="B6WX03"/>
<reference evidence="1 2" key="1">
    <citation type="submission" date="2008-10" db="EMBL/GenBank/DDBJ databases">
        <title>Draft genome sequence of Desulvovibrio piger (ATCC 29098).</title>
        <authorList>
            <person name="Sudarsanam P."/>
            <person name="Ley R."/>
            <person name="Guruge J."/>
            <person name="Turnbaugh P.J."/>
            <person name="Mahowald M."/>
            <person name="Liep D."/>
            <person name="Gordon J."/>
        </authorList>
    </citation>
    <scope>NUCLEOTIDE SEQUENCE [LARGE SCALE GENOMIC DNA]</scope>
    <source>
        <strain evidence="1 2">ATCC 29098</strain>
    </source>
</reference>
<name>B6WX03_9BACT</name>
<accession>B6WX03</accession>
<proteinExistence type="predicted"/>
<protein>
    <submittedName>
        <fullName evidence="1">Uncharacterized protein</fullName>
    </submittedName>
</protein>
<evidence type="ECO:0000313" key="2">
    <source>
        <dbReference type="Proteomes" id="UP000003676"/>
    </source>
</evidence>
<comment type="caution">
    <text evidence="1">The sequence shown here is derived from an EMBL/GenBank/DDBJ whole genome shotgun (WGS) entry which is preliminary data.</text>
</comment>
<dbReference type="Proteomes" id="UP000003676">
    <property type="component" value="Unassembled WGS sequence"/>
</dbReference>